<dbReference type="PANTHER" id="PTHR11070">
    <property type="entry name" value="UVRD / RECB / PCRA DNA HELICASE FAMILY MEMBER"/>
    <property type="match status" value="1"/>
</dbReference>
<organism evidence="7 8">
    <name type="scientific">Psychroserpens algicola</name>
    <dbReference type="NCBI Taxonomy" id="1719034"/>
    <lineage>
        <taxon>Bacteria</taxon>
        <taxon>Pseudomonadati</taxon>
        <taxon>Bacteroidota</taxon>
        <taxon>Flavobacteriia</taxon>
        <taxon>Flavobacteriales</taxon>
        <taxon>Flavobacteriaceae</taxon>
        <taxon>Psychroserpens</taxon>
    </lineage>
</organism>
<proteinExistence type="predicted"/>
<dbReference type="InterPro" id="IPR000212">
    <property type="entry name" value="DNA_helicase_UvrD/REP"/>
</dbReference>
<evidence type="ECO:0000313" key="8">
    <source>
        <dbReference type="Proteomes" id="UP001203687"/>
    </source>
</evidence>
<dbReference type="InterPro" id="IPR027417">
    <property type="entry name" value="P-loop_NTPase"/>
</dbReference>
<keyword evidence="8" id="KW-1185">Reference proteome</keyword>
<sequence>MAYYFNLPIITALTIPQQVVLNEVRAISISGGPGTGKSVVSLWRHLQNYDLERRKSLLLTYTKSLEIYFSLALKSPNLNVKATTKTNASNATNRTLWWTYHELSSRYDEIIVDEAQDIILEKYELIKQYTKMVSYGLDRNQSMYLSSQKLQELVDGLPILFPNNIIIPPLNENFRNTYQITQFVRSLFPNRIFPNGQINGQKPILVCTNDNQSIQNKVIFDIINQFQSDTHNIAILLPLVNPALHRQMVVRDYYNILKNNGFKCSFYENDNGELLKIENIHITTFKSAKGLEFDTVIIPDFQHFNEDIERLNVVNKSDYYVTLTRAKRNLILIDNSKTNMNNRCSLLFLQSQIKNDIISVDYDYVNNNTNEEADDLPF</sequence>
<evidence type="ECO:0000313" key="7">
    <source>
        <dbReference type="EMBL" id="MCK8481718.1"/>
    </source>
</evidence>
<feature type="domain" description="UvrD-like helicase C-terminal" evidence="6">
    <location>
        <begin position="268"/>
        <end position="335"/>
    </location>
</feature>
<accession>A0ABT0HBH6</accession>
<reference evidence="7" key="1">
    <citation type="submission" date="2022-04" db="EMBL/GenBank/DDBJ databases">
        <authorList>
            <person name="Ren T."/>
        </authorList>
    </citation>
    <scope>NUCLEOTIDE SEQUENCE</scope>
    <source>
        <strain evidence="7">F63249</strain>
    </source>
</reference>
<dbReference type="InterPro" id="IPR014017">
    <property type="entry name" value="DNA_helicase_UvrD-like_C"/>
</dbReference>
<evidence type="ECO:0000256" key="2">
    <source>
        <dbReference type="ARBA" id="ARBA00022801"/>
    </source>
</evidence>
<comment type="caution">
    <text evidence="7">The sequence shown here is derived from an EMBL/GenBank/DDBJ whole genome shotgun (WGS) entry which is preliminary data.</text>
</comment>
<keyword evidence="2" id="KW-0378">Hydrolase</keyword>
<evidence type="ECO:0000256" key="5">
    <source>
        <dbReference type="ARBA" id="ARBA00034923"/>
    </source>
</evidence>
<name>A0ABT0HBH6_9FLAO</name>
<keyword evidence="3" id="KW-0347">Helicase</keyword>
<keyword evidence="1" id="KW-0547">Nucleotide-binding</keyword>
<dbReference type="PANTHER" id="PTHR11070:SF2">
    <property type="entry name" value="ATP-DEPENDENT DNA HELICASE SRS2"/>
    <property type="match status" value="1"/>
</dbReference>
<dbReference type="RefSeq" id="WP_248413566.1">
    <property type="nucleotide sequence ID" value="NZ_JALPQF010000014.1"/>
</dbReference>
<dbReference type="Pfam" id="PF13361">
    <property type="entry name" value="UvrD_C"/>
    <property type="match status" value="1"/>
</dbReference>
<gene>
    <name evidence="7" type="ORF">MUY34_13885</name>
</gene>
<dbReference type="EMBL" id="JALPQF010000014">
    <property type="protein sequence ID" value="MCK8481718.1"/>
    <property type="molecule type" value="Genomic_DNA"/>
</dbReference>
<protein>
    <recommendedName>
        <fullName evidence="5">DNA 3'-5' helicase II</fullName>
    </recommendedName>
</protein>
<dbReference type="Proteomes" id="UP001203687">
    <property type="component" value="Unassembled WGS sequence"/>
</dbReference>
<dbReference type="Gene3D" id="3.40.50.300">
    <property type="entry name" value="P-loop containing nucleotide triphosphate hydrolases"/>
    <property type="match status" value="2"/>
</dbReference>
<keyword evidence="4" id="KW-0067">ATP-binding</keyword>
<evidence type="ECO:0000259" key="6">
    <source>
        <dbReference type="Pfam" id="PF13361"/>
    </source>
</evidence>
<dbReference type="SUPFAM" id="SSF52540">
    <property type="entry name" value="P-loop containing nucleoside triphosphate hydrolases"/>
    <property type="match status" value="1"/>
</dbReference>
<evidence type="ECO:0000256" key="1">
    <source>
        <dbReference type="ARBA" id="ARBA00022741"/>
    </source>
</evidence>
<evidence type="ECO:0000256" key="3">
    <source>
        <dbReference type="ARBA" id="ARBA00022806"/>
    </source>
</evidence>
<evidence type="ECO:0000256" key="4">
    <source>
        <dbReference type="ARBA" id="ARBA00022840"/>
    </source>
</evidence>